<dbReference type="PANTHER" id="PTHR47967:SF128">
    <property type="entry name" value="ASPARTIC PROTEINASE CDR1-LIKE"/>
    <property type="match status" value="1"/>
</dbReference>
<dbReference type="GO" id="GO:0004190">
    <property type="term" value="F:aspartic-type endopeptidase activity"/>
    <property type="evidence" value="ECO:0007669"/>
    <property type="project" value="UniProtKB-KW"/>
</dbReference>
<dbReference type="Pfam" id="PF14543">
    <property type="entry name" value="TAXi_N"/>
    <property type="match status" value="1"/>
</dbReference>
<proteinExistence type="inferred from homology"/>
<evidence type="ECO:0000256" key="5">
    <source>
        <dbReference type="ARBA" id="ARBA00022729"/>
    </source>
</evidence>
<dbReference type="PANTHER" id="PTHR47967">
    <property type="entry name" value="OS07G0603500 PROTEIN-RELATED"/>
    <property type="match status" value="1"/>
</dbReference>
<evidence type="ECO:0000256" key="8">
    <source>
        <dbReference type="ARBA" id="ARBA00023180"/>
    </source>
</evidence>
<evidence type="ECO:0000256" key="7">
    <source>
        <dbReference type="ARBA" id="ARBA00022801"/>
    </source>
</evidence>
<dbReference type="GO" id="GO:0005576">
    <property type="term" value="C:extracellular region"/>
    <property type="evidence" value="ECO:0007669"/>
    <property type="project" value="UniProtKB-SubCell"/>
</dbReference>
<accession>A0AAN9QWZ8</accession>
<dbReference type="InterPro" id="IPR034161">
    <property type="entry name" value="Pepsin-like_plant"/>
</dbReference>
<dbReference type="InterPro" id="IPR051708">
    <property type="entry name" value="Plant_Aspart_Prot_A1"/>
</dbReference>
<dbReference type="InterPro" id="IPR032861">
    <property type="entry name" value="TAXi_N"/>
</dbReference>
<dbReference type="GO" id="GO:0006508">
    <property type="term" value="P:proteolysis"/>
    <property type="evidence" value="ECO:0007669"/>
    <property type="project" value="UniProtKB-KW"/>
</dbReference>
<evidence type="ECO:0000256" key="9">
    <source>
        <dbReference type="PIRSR" id="PIRSR601461-1"/>
    </source>
</evidence>
<dbReference type="InterPro" id="IPR033121">
    <property type="entry name" value="PEPTIDASE_A1"/>
</dbReference>
<dbReference type="SUPFAM" id="SSF50630">
    <property type="entry name" value="Acid proteases"/>
    <property type="match status" value="1"/>
</dbReference>
<keyword evidence="12" id="KW-1185">Reference proteome</keyword>
<dbReference type="Pfam" id="PF14541">
    <property type="entry name" value="TAXi_C"/>
    <property type="match status" value="1"/>
</dbReference>
<evidence type="ECO:0000313" key="11">
    <source>
        <dbReference type="EMBL" id="KAK7346203.1"/>
    </source>
</evidence>
<feature type="domain" description="Peptidase A1" evidence="10">
    <location>
        <begin position="91"/>
        <end position="429"/>
    </location>
</feature>
<dbReference type="PRINTS" id="PR00792">
    <property type="entry name" value="PEPSIN"/>
</dbReference>
<keyword evidence="4" id="KW-0645">Protease</keyword>
<evidence type="ECO:0000256" key="6">
    <source>
        <dbReference type="ARBA" id="ARBA00022750"/>
    </source>
</evidence>
<comment type="similarity">
    <text evidence="2">Belongs to the peptidase A1 family.</text>
</comment>
<dbReference type="PROSITE" id="PS51767">
    <property type="entry name" value="PEPTIDASE_A1"/>
    <property type="match status" value="1"/>
</dbReference>
<keyword evidence="7" id="KW-0378">Hydrolase</keyword>
<keyword evidence="6" id="KW-0064">Aspartyl protease</keyword>
<dbReference type="InterPro" id="IPR001461">
    <property type="entry name" value="Aspartic_peptidase_A1"/>
</dbReference>
<reference evidence="11 12" key="1">
    <citation type="submission" date="2024-01" db="EMBL/GenBank/DDBJ databases">
        <title>The genomes of 5 underutilized Papilionoideae crops provide insights into root nodulation and disease resistanc.</title>
        <authorList>
            <person name="Jiang F."/>
        </authorList>
    </citation>
    <scope>NUCLEOTIDE SEQUENCE [LARGE SCALE GENOMIC DNA]</scope>
    <source>
        <strain evidence="11">JINMINGXINNONG_FW02</strain>
        <tissue evidence="11">Leaves</tissue>
    </source>
</reference>
<dbReference type="InterPro" id="IPR021109">
    <property type="entry name" value="Peptidase_aspartic_dom_sf"/>
</dbReference>
<comment type="caution">
    <text evidence="11">The sequence shown here is derived from an EMBL/GenBank/DDBJ whole genome shotgun (WGS) entry which is preliminary data.</text>
</comment>
<dbReference type="CDD" id="cd05476">
    <property type="entry name" value="pepsin_A_like_plant"/>
    <property type="match status" value="1"/>
</dbReference>
<comment type="subcellular location">
    <subcellularLocation>
        <location evidence="1">Secreted</location>
    </subcellularLocation>
</comment>
<dbReference type="Gene3D" id="2.40.70.10">
    <property type="entry name" value="Acid Proteases"/>
    <property type="match status" value="2"/>
</dbReference>
<keyword evidence="3" id="KW-0964">Secreted</keyword>
<dbReference type="FunFam" id="2.40.70.10:FF:000050">
    <property type="entry name" value="Aspartic proteinase CDR1"/>
    <property type="match status" value="1"/>
</dbReference>
<feature type="active site" evidence="9">
    <location>
        <position position="318"/>
    </location>
</feature>
<evidence type="ECO:0000256" key="2">
    <source>
        <dbReference type="ARBA" id="ARBA00007447"/>
    </source>
</evidence>
<dbReference type="FunFam" id="2.40.70.10:FF:000016">
    <property type="entry name" value="Probable aspartic protease At2g35615"/>
    <property type="match status" value="1"/>
</dbReference>
<organism evidence="11 12">
    <name type="scientific">Phaseolus coccineus</name>
    <name type="common">Scarlet runner bean</name>
    <name type="synonym">Phaseolus multiflorus</name>
    <dbReference type="NCBI Taxonomy" id="3886"/>
    <lineage>
        <taxon>Eukaryota</taxon>
        <taxon>Viridiplantae</taxon>
        <taxon>Streptophyta</taxon>
        <taxon>Embryophyta</taxon>
        <taxon>Tracheophyta</taxon>
        <taxon>Spermatophyta</taxon>
        <taxon>Magnoliopsida</taxon>
        <taxon>eudicotyledons</taxon>
        <taxon>Gunneridae</taxon>
        <taxon>Pentapetalae</taxon>
        <taxon>rosids</taxon>
        <taxon>fabids</taxon>
        <taxon>Fabales</taxon>
        <taxon>Fabaceae</taxon>
        <taxon>Papilionoideae</taxon>
        <taxon>50 kb inversion clade</taxon>
        <taxon>NPAAA clade</taxon>
        <taxon>indigoferoid/millettioid clade</taxon>
        <taxon>Phaseoleae</taxon>
        <taxon>Phaseolus</taxon>
    </lineage>
</organism>
<dbReference type="AlphaFoldDB" id="A0AAN9QWZ8"/>
<feature type="active site" evidence="9">
    <location>
        <position position="109"/>
    </location>
</feature>
<evidence type="ECO:0000256" key="1">
    <source>
        <dbReference type="ARBA" id="ARBA00004613"/>
    </source>
</evidence>
<evidence type="ECO:0000259" key="10">
    <source>
        <dbReference type="PROSITE" id="PS51767"/>
    </source>
</evidence>
<keyword evidence="5" id="KW-0732">Signal</keyword>
<evidence type="ECO:0000256" key="3">
    <source>
        <dbReference type="ARBA" id="ARBA00022525"/>
    </source>
</evidence>
<dbReference type="InterPro" id="IPR032799">
    <property type="entry name" value="TAXi_C"/>
</dbReference>
<gene>
    <name evidence="11" type="ORF">VNO80_20718</name>
</gene>
<sequence>MRITTKSKPLYFALSLLGILDFLSFSQATTHLLIHRDSPLSPLYDPSSTHFDRLHNAFQRSFKRINHFKVAADNLKHGSLQAPMKPGGGEYLMKLFIGTPPVEVIGIADTGSDLIWTQCLPCIQCYNQTIPLFNPSRSKSYQTIPCLPTLCSNALGSENTQCHNKTTCGYRYSYADGSHTAGNLAFETLTLGISNPISLPKLVFGCAHDTAGIFDASGSGIIGLGSGNLSLISQLGPHLSGGKKFSYCMIPTTMIDKNSTSKINFGNDSLVSGPEVVTTPLTIVPGGFFFTLEAISVGKERIEFASKGNVTKGNMVIDTGTTFTLLPFGVYSGLVHALGKVIRAKRVRDPNGVLDLCYESSGNNIKLPIITAHLKGGDVNLQAVNTFSWVEKDVVCLTMLSNDISILGNLAQTNFFVGYDLESRTLSFKPTDCSKI</sequence>
<dbReference type="EMBL" id="JAYMYR010000008">
    <property type="protein sequence ID" value="KAK7346203.1"/>
    <property type="molecule type" value="Genomic_DNA"/>
</dbReference>
<evidence type="ECO:0000313" key="12">
    <source>
        <dbReference type="Proteomes" id="UP001374584"/>
    </source>
</evidence>
<keyword evidence="8" id="KW-0325">Glycoprotein</keyword>
<dbReference type="Proteomes" id="UP001374584">
    <property type="component" value="Unassembled WGS sequence"/>
</dbReference>
<protein>
    <recommendedName>
        <fullName evidence="10">Peptidase A1 domain-containing protein</fullName>
    </recommendedName>
</protein>
<name>A0AAN9QWZ8_PHACN</name>
<evidence type="ECO:0000256" key="4">
    <source>
        <dbReference type="ARBA" id="ARBA00022670"/>
    </source>
</evidence>